<dbReference type="AlphaFoldDB" id="A0A4Q9KJP2"/>
<keyword evidence="1" id="KW-0175">Coiled coil</keyword>
<proteinExistence type="predicted"/>
<protein>
    <submittedName>
        <fullName evidence="3">Uncharacterized protein</fullName>
    </submittedName>
</protein>
<feature type="compositionally biased region" description="Low complexity" evidence="2">
    <location>
        <begin position="246"/>
        <end position="266"/>
    </location>
</feature>
<feature type="region of interest" description="Disordered" evidence="2">
    <location>
        <begin position="170"/>
        <end position="200"/>
    </location>
</feature>
<evidence type="ECO:0000313" key="4">
    <source>
        <dbReference type="Proteomes" id="UP000291933"/>
    </source>
</evidence>
<name>A0A4Q9KJP2_PROTD</name>
<keyword evidence="4" id="KW-1185">Reference proteome</keyword>
<feature type="coiled-coil region" evidence="1">
    <location>
        <begin position="277"/>
        <end position="318"/>
    </location>
</feature>
<evidence type="ECO:0000313" key="3">
    <source>
        <dbReference type="EMBL" id="TBT94667.1"/>
    </source>
</evidence>
<feature type="compositionally biased region" description="Low complexity" evidence="2">
    <location>
        <begin position="191"/>
        <end position="200"/>
    </location>
</feature>
<evidence type="ECO:0000256" key="1">
    <source>
        <dbReference type="SAM" id="Coils"/>
    </source>
</evidence>
<organism evidence="3 4">
    <name type="scientific">Propioniciclava tarda</name>
    <dbReference type="NCBI Taxonomy" id="433330"/>
    <lineage>
        <taxon>Bacteria</taxon>
        <taxon>Bacillati</taxon>
        <taxon>Actinomycetota</taxon>
        <taxon>Actinomycetes</taxon>
        <taxon>Propionibacteriales</taxon>
        <taxon>Propionibacteriaceae</taxon>
        <taxon>Propioniciclava</taxon>
    </lineage>
</organism>
<sequence length="321" mass="33601">MPIADELYAGDPAEFVARRDALVKQARADKDRALADALKALRRPTFGAWYVNVASRARLTSLVEFLKLGRQLRAAQSALDFKTVVALGPRRAELERRVLSDLTAHLAHLGITASPAGLEEVRSTLRASLSDADAAAAVEAGRLDRPLAYGDLGSALGAAAESLGHSVVVDADNGLETPPGDDREPRGTETGPAEPVGAPVAEPVQVPMAEPVEALRNALDKTLRPAQGTTPASSPVDAPAKPPVEPVEAPAAGPAQQRAQRALAQAEGRAAAARGVLAAAQFRRDELASALAEAEQDLLAAEDDAEAAEAEVELWRSRALR</sequence>
<accession>A0A4Q9KJP2</accession>
<comment type="caution">
    <text evidence="3">The sequence shown here is derived from an EMBL/GenBank/DDBJ whole genome shotgun (WGS) entry which is preliminary data.</text>
</comment>
<dbReference type="EMBL" id="SDMR01000011">
    <property type="protein sequence ID" value="TBT94667.1"/>
    <property type="molecule type" value="Genomic_DNA"/>
</dbReference>
<dbReference type="Proteomes" id="UP000291933">
    <property type="component" value="Unassembled WGS sequence"/>
</dbReference>
<feature type="region of interest" description="Disordered" evidence="2">
    <location>
        <begin position="225"/>
        <end position="266"/>
    </location>
</feature>
<dbReference type="RefSeq" id="WP_131172369.1">
    <property type="nucleotide sequence ID" value="NZ_FXTL01000011.1"/>
</dbReference>
<reference evidence="3 4" key="1">
    <citation type="submission" date="2019-01" db="EMBL/GenBank/DDBJ databases">
        <title>Lactibacter flavus gen. nov., sp. nov., a novel bacterium of the family Propionibacteriaceae isolated from raw milk and dairy products.</title>
        <authorList>
            <person name="Huptas C."/>
            <person name="Wenning M."/>
            <person name="Breitenwieser F."/>
            <person name="Doll E."/>
            <person name="Von Neubeck M."/>
            <person name="Busse H.-J."/>
            <person name="Scherer S."/>
        </authorList>
    </citation>
    <scope>NUCLEOTIDE SEQUENCE [LARGE SCALE GENOMIC DNA]</scope>
    <source>
        <strain evidence="3 4">DSM 22130</strain>
    </source>
</reference>
<gene>
    <name evidence="3" type="ORF">ET996_09730</name>
</gene>
<evidence type="ECO:0000256" key="2">
    <source>
        <dbReference type="SAM" id="MobiDB-lite"/>
    </source>
</evidence>
<dbReference type="OrthoDB" id="3541690at2"/>